<evidence type="ECO:0000313" key="1">
    <source>
        <dbReference type="EMBL" id="QPJ64640.1"/>
    </source>
</evidence>
<sequence length="120" mass="13973">MEWKVEFHDLFEPEFDALTEDVQDEILALGKLLRRFGPHLERPHVGSLKESKHANLKELRFNADDGVWRVAFAFDPKRKAILLVAGDKSGKSKTAFYKRLIKKADKRFDAHLEELKAKRK</sequence>
<evidence type="ECO:0000313" key="2">
    <source>
        <dbReference type="Proteomes" id="UP000594464"/>
    </source>
</evidence>
<name>A0A7T0G2S2_9BACT</name>
<organism evidence="1 2">
    <name type="scientific">Candidatus Nitrohelix vancouverensis</name>
    <dbReference type="NCBI Taxonomy" id="2705534"/>
    <lineage>
        <taxon>Bacteria</taxon>
        <taxon>Pseudomonadati</taxon>
        <taxon>Nitrospinota/Tectimicrobiota group</taxon>
        <taxon>Nitrospinota</taxon>
        <taxon>Nitrospinia</taxon>
        <taxon>Nitrospinales</taxon>
        <taxon>Nitrospinaceae</taxon>
        <taxon>Candidatus Nitrohelix</taxon>
    </lineage>
</organism>
<dbReference type="Pfam" id="PF05973">
    <property type="entry name" value="Gp49"/>
    <property type="match status" value="1"/>
</dbReference>
<dbReference type="EMBL" id="CP048620">
    <property type="protein sequence ID" value="QPJ64640.1"/>
    <property type="molecule type" value="Genomic_DNA"/>
</dbReference>
<gene>
    <name evidence="1" type="ORF">G3M78_04235</name>
</gene>
<dbReference type="KEGG" id="nva:G3M78_04235"/>
<dbReference type="InterPro" id="IPR009241">
    <property type="entry name" value="HigB-like"/>
</dbReference>
<proteinExistence type="predicted"/>
<reference evidence="2" key="1">
    <citation type="submission" date="2020-02" db="EMBL/GenBank/DDBJ databases">
        <title>Genomic and physiological characterization of two novel Nitrospinaceae genera.</title>
        <authorList>
            <person name="Mueller A.J."/>
            <person name="Jung M.-Y."/>
            <person name="Strachan C.R."/>
            <person name="Herbold C.W."/>
            <person name="Kirkegaard R.H."/>
            <person name="Daims H."/>
        </authorList>
    </citation>
    <scope>NUCLEOTIDE SEQUENCE [LARGE SCALE GENOMIC DNA]</scope>
</reference>
<dbReference type="Gene3D" id="3.30.2310.20">
    <property type="entry name" value="RelE-like"/>
    <property type="match status" value="1"/>
</dbReference>
<accession>A0A7T0G2S2</accession>
<protein>
    <submittedName>
        <fullName evidence="1">Addiction module toxin RelE</fullName>
    </submittedName>
</protein>
<dbReference type="AlphaFoldDB" id="A0A7T0G2S2"/>
<dbReference type="InterPro" id="IPR035093">
    <property type="entry name" value="RelE/ParE_toxin_dom_sf"/>
</dbReference>
<dbReference type="Proteomes" id="UP000594464">
    <property type="component" value="Chromosome"/>
</dbReference>